<dbReference type="InterPro" id="IPR052249">
    <property type="entry name" value="Roquin_domain"/>
</dbReference>
<organism evidence="2 3">
    <name type="scientific">Pan troglodytes</name>
    <name type="common">Chimpanzee</name>
    <dbReference type="NCBI Taxonomy" id="9598"/>
    <lineage>
        <taxon>Eukaryota</taxon>
        <taxon>Metazoa</taxon>
        <taxon>Chordata</taxon>
        <taxon>Craniata</taxon>
        <taxon>Vertebrata</taxon>
        <taxon>Euteleostomi</taxon>
        <taxon>Mammalia</taxon>
        <taxon>Eutheria</taxon>
        <taxon>Euarchontoglires</taxon>
        <taxon>Primates</taxon>
        <taxon>Haplorrhini</taxon>
        <taxon>Catarrhini</taxon>
        <taxon>Hominidae</taxon>
        <taxon>Pan</taxon>
    </lineage>
</organism>
<dbReference type="Proteomes" id="UP000236370">
    <property type="component" value="Unassembled WGS sequence"/>
</dbReference>
<accession>A0A2J8NCB8</accession>
<comment type="caution">
    <text evidence="2">The sequence shown here is derived from an EMBL/GenBank/DDBJ whole genome shotgun (WGS) entry which is preliminary data.</text>
</comment>
<protein>
    <submittedName>
        <fullName evidence="2">RC3H2 isoform 8</fullName>
    </submittedName>
</protein>
<gene>
    <name evidence="2" type="ORF">CK820_G0012392</name>
</gene>
<dbReference type="PANTHER" id="PTHR13139">
    <property type="entry name" value="RING FINGER AND CCCH-TYPE ZINC FINGER DOMAIN-CONTAINING PROTEIN"/>
    <property type="match status" value="1"/>
</dbReference>
<feature type="region of interest" description="Disordered" evidence="1">
    <location>
        <begin position="48"/>
        <end position="67"/>
    </location>
</feature>
<evidence type="ECO:0000313" key="2">
    <source>
        <dbReference type="EMBL" id="PNI69398.1"/>
    </source>
</evidence>
<sequence>LMDLDSGDVKRRVHLFETQRRTKEEDPIIPFSDGPIISKWGAISRSSRTGYHTTDPVQATASQGSATKPISVSGGVHMATRPHHQHTTLKGTDSLLLIYLVIESIPVLGTF</sequence>
<dbReference type="EMBL" id="NBAG03000232">
    <property type="protein sequence ID" value="PNI69398.1"/>
    <property type="molecule type" value="Genomic_DNA"/>
</dbReference>
<evidence type="ECO:0000313" key="3">
    <source>
        <dbReference type="Proteomes" id="UP000236370"/>
    </source>
</evidence>
<feature type="non-terminal residue" evidence="2">
    <location>
        <position position="1"/>
    </location>
</feature>
<name>A0A2J8NCB8_PANTR</name>
<evidence type="ECO:0000256" key="1">
    <source>
        <dbReference type="SAM" id="MobiDB-lite"/>
    </source>
</evidence>
<dbReference type="PANTHER" id="PTHR13139:SF2">
    <property type="entry name" value="ROQUIN-2"/>
    <property type="match status" value="1"/>
</dbReference>
<dbReference type="AlphaFoldDB" id="A0A2J8NCB8"/>
<reference evidence="2 3" key="1">
    <citation type="submission" date="2017-12" db="EMBL/GenBank/DDBJ databases">
        <title>High-resolution comparative analysis of great ape genomes.</title>
        <authorList>
            <person name="Pollen A."/>
            <person name="Hastie A."/>
            <person name="Hormozdiari F."/>
            <person name="Dougherty M."/>
            <person name="Liu R."/>
            <person name="Chaisson M."/>
            <person name="Hoppe E."/>
            <person name="Hill C."/>
            <person name="Pang A."/>
            <person name="Hillier L."/>
            <person name="Baker C."/>
            <person name="Armstrong J."/>
            <person name="Shendure J."/>
            <person name="Paten B."/>
            <person name="Wilson R."/>
            <person name="Chao H."/>
            <person name="Schneider V."/>
            <person name="Ventura M."/>
            <person name="Kronenberg Z."/>
            <person name="Murali S."/>
            <person name="Gordon D."/>
            <person name="Cantsilieris S."/>
            <person name="Munson K."/>
            <person name="Nelson B."/>
            <person name="Raja A."/>
            <person name="Underwood J."/>
            <person name="Diekhans M."/>
            <person name="Fiddes I."/>
            <person name="Haussler D."/>
            <person name="Eichler E."/>
        </authorList>
    </citation>
    <scope>NUCLEOTIDE SEQUENCE [LARGE SCALE GENOMIC DNA]</scope>
    <source>
        <strain evidence="2">Yerkes chimp pedigree #C0471</strain>
    </source>
</reference>
<proteinExistence type="predicted"/>